<protein>
    <submittedName>
        <fullName evidence="1">Uncharacterized protein</fullName>
    </submittedName>
</protein>
<organism evidence="1 2">
    <name type="scientific">Ileibacterium valens</name>
    <dbReference type="NCBI Taxonomy" id="1862668"/>
    <lineage>
        <taxon>Bacteria</taxon>
        <taxon>Bacillati</taxon>
        <taxon>Bacillota</taxon>
        <taxon>Erysipelotrichia</taxon>
        <taxon>Erysipelotrichales</taxon>
        <taxon>Erysipelotrichaceae</taxon>
        <taxon>Ileibacterium</taxon>
    </lineage>
</organism>
<gene>
    <name evidence="1" type="ORF">BO222_07375</name>
</gene>
<name>A0A1U7NFE9_9FIRM</name>
<reference evidence="1 2" key="1">
    <citation type="submission" date="2016-11" db="EMBL/GenBank/DDBJ databases">
        <title>Description of two novel members of the family Erysipelotrichaceae: Ileibacterium lipovorans gen. nov., sp. nov. and Dubosiella newyorkensis, gen. nov., sp. nov.</title>
        <authorList>
            <person name="Cox L.M."/>
            <person name="Sohn J."/>
            <person name="Tyrrell K.L."/>
            <person name="Citron D.M."/>
            <person name="Lawson P.A."/>
            <person name="Patel N.B."/>
            <person name="Iizumi T."/>
            <person name="Perez-Perez G.I."/>
            <person name="Goldstein E.J."/>
            <person name="Blaser M.J."/>
        </authorList>
    </citation>
    <scope>NUCLEOTIDE SEQUENCE [LARGE SCALE GENOMIC DNA]</scope>
    <source>
        <strain evidence="1 2">NYU-BL-A3</strain>
    </source>
</reference>
<evidence type="ECO:0000313" key="2">
    <source>
        <dbReference type="Proteomes" id="UP000186341"/>
    </source>
</evidence>
<dbReference type="Proteomes" id="UP000186341">
    <property type="component" value="Unassembled WGS sequence"/>
</dbReference>
<dbReference type="GeneID" id="82203007"/>
<proteinExistence type="predicted"/>
<keyword evidence="2" id="KW-1185">Reference proteome</keyword>
<dbReference type="AlphaFoldDB" id="A0A1U7NFE9"/>
<sequence length="92" mass="10565">MEENLKRLTKQEEKYAAELEDALKRFSELRWQAKDVDSAELSEQRIALQGEKIQAATSKIKEAYGEKFDPLILFDSKRDVSELLGERGTICS</sequence>
<dbReference type="RefSeq" id="WP_198932016.1">
    <property type="nucleotide sequence ID" value="NZ_CARSRH010000008.1"/>
</dbReference>
<accession>A0A1U7NFE9</accession>
<evidence type="ECO:0000313" key="1">
    <source>
        <dbReference type="EMBL" id="OLU39043.1"/>
    </source>
</evidence>
<comment type="caution">
    <text evidence="1">The sequence shown here is derived from an EMBL/GenBank/DDBJ whole genome shotgun (WGS) entry which is preliminary data.</text>
</comment>
<dbReference type="EMBL" id="MPJW01000143">
    <property type="protein sequence ID" value="OLU39043.1"/>
    <property type="molecule type" value="Genomic_DNA"/>
</dbReference>